<organism evidence="10 11">
    <name type="scientific">Trichogramma kaykai</name>
    <dbReference type="NCBI Taxonomy" id="54128"/>
    <lineage>
        <taxon>Eukaryota</taxon>
        <taxon>Metazoa</taxon>
        <taxon>Ecdysozoa</taxon>
        <taxon>Arthropoda</taxon>
        <taxon>Hexapoda</taxon>
        <taxon>Insecta</taxon>
        <taxon>Pterygota</taxon>
        <taxon>Neoptera</taxon>
        <taxon>Endopterygota</taxon>
        <taxon>Hymenoptera</taxon>
        <taxon>Apocrita</taxon>
        <taxon>Proctotrupomorpha</taxon>
        <taxon>Chalcidoidea</taxon>
        <taxon>Trichogrammatidae</taxon>
        <taxon>Trichogramma</taxon>
    </lineage>
</organism>
<dbReference type="GO" id="GO:0140297">
    <property type="term" value="F:DNA-binding transcription factor binding"/>
    <property type="evidence" value="ECO:0007669"/>
    <property type="project" value="UniProtKB-ARBA"/>
</dbReference>
<evidence type="ECO:0000256" key="2">
    <source>
        <dbReference type="ARBA" id="ARBA00022723"/>
    </source>
</evidence>
<dbReference type="InterPro" id="IPR036236">
    <property type="entry name" value="Znf_C2H2_sf"/>
</dbReference>
<evidence type="ECO:0000313" key="11">
    <source>
        <dbReference type="Proteomes" id="UP001627154"/>
    </source>
</evidence>
<feature type="compositionally biased region" description="Low complexity" evidence="8">
    <location>
        <begin position="337"/>
        <end position="361"/>
    </location>
</feature>
<dbReference type="SMART" id="SM00355">
    <property type="entry name" value="ZnF_C2H2"/>
    <property type="match status" value="5"/>
</dbReference>
<dbReference type="PANTHER" id="PTHR45718">
    <property type="entry name" value="TRANSCRIPTIONAL ACTIVATOR CUBITUS INTERRUPTUS"/>
    <property type="match status" value="1"/>
</dbReference>
<dbReference type="SUPFAM" id="SSF57667">
    <property type="entry name" value="beta-beta-alpha zinc fingers"/>
    <property type="match status" value="3"/>
</dbReference>
<gene>
    <name evidence="10" type="ORF">TKK_014685</name>
</gene>
<feature type="compositionally biased region" description="Low complexity" evidence="8">
    <location>
        <begin position="252"/>
        <end position="264"/>
    </location>
</feature>
<feature type="compositionally biased region" description="Low complexity" evidence="8">
    <location>
        <begin position="505"/>
        <end position="519"/>
    </location>
</feature>
<dbReference type="InterPro" id="IPR013087">
    <property type="entry name" value="Znf_C2H2_type"/>
</dbReference>
<feature type="region of interest" description="Disordered" evidence="8">
    <location>
        <begin position="308"/>
        <end position="361"/>
    </location>
</feature>
<dbReference type="FunFam" id="3.30.160.60:FF:000048">
    <property type="entry name" value="GLI family zinc finger 3"/>
    <property type="match status" value="1"/>
</dbReference>
<comment type="subcellular location">
    <subcellularLocation>
        <location evidence="1">Nucleus</location>
    </subcellularLocation>
</comment>
<feature type="domain" description="C2H2-type" evidence="9">
    <location>
        <begin position="400"/>
        <end position="429"/>
    </location>
</feature>
<sequence length="653" mass="71946">MHFDEDIQRAFGCYPEHHQEQYYQVGCQVPQQYGEQYQAAACWERMTGGGGGGGYTGDGYYSQGSSSCGEASPKLPSVSDAFSFSKSFTAQQQQQPIADPGYQCSNDYVAGQYEADVALLCYSQQQQQQQQMADMDSLQAVNDFDLSLIRGDPSMLPDQYDQQQQQQVQTVPNCYNTNMEVQASQPQPQQQQELVEPIYQVGHLIADQVQPDVNFNECPEQSPAGFLDGLGNHVILQRRQVYVDQSVPASIQSSSSASSVSSHCSGGGGAQSDDSSASGSGYPCLWLGCGQSFHEQLELVQHIERRHVESSASAAHGGPAHHHGSTRRSHKEREAAKAAAALAAAGAGGASPPSSTTTTGSGSDDMQFACLWQGCSRDRPFNARYKLLIHMRVHSGEKPNKCTYDGCTKAFSRLENLKIHQRSHTGERPYTCQHAGCSKAFSNSSDRAKHQRTHYDTKPYACQVVGCGKRYTDPSSLRKHAKNHTADLEGTGKSARSANRRHSSAKSSSSGVTQQQQQQPAVTGRNHSVTSDYGSLKDPLEMTYFEEQDLKPFVGQYNPLQQQQMQQQQQYIQQQQQQIQHVPSQQQHMDDRQEYIPLESVAKFLADNGTGRFAHSLDSIGYSIDEDLQELGTDIEQQFLELNNLDDSVFIGG</sequence>
<evidence type="ECO:0000313" key="10">
    <source>
        <dbReference type="EMBL" id="KAL3390535.1"/>
    </source>
</evidence>
<dbReference type="Proteomes" id="UP001627154">
    <property type="component" value="Unassembled WGS sequence"/>
</dbReference>
<feature type="domain" description="C2H2-type" evidence="9">
    <location>
        <begin position="282"/>
        <end position="312"/>
    </location>
</feature>
<dbReference type="AlphaFoldDB" id="A0ABD2WBS0"/>
<evidence type="ECO:0000259" key="9">
    <source>
        <dbReference type="PROSITE" id="PS50157"/>
    </source>
</evidence>
<dbReference type="Gene3D" id="3.30.160.60">
    <property type="entry name" value="Classic Zinc Finger"/>
    <property type="match status" value="5"/>
</dbReference>
<feature type="region of interest" description="Disordered" evidence="8">
    <location>
        <begin position="473"/>
        <end position="535"/>
    </location>
</feature>
<evidence type="ECO:0000256" key="7">
    <source>
        <dbReference type="PROSITE-ProRule" id="PRU00042"/>
    </source>
</evidence>
<accession>A0ABD2WBS0</accession>
<reference evidence="10 11" key="1">
    <citation type="journal article" date="2024" name="bioRxiv">
        <title>A reference genome for Trichogramma kaykai: A tiny desert-dwelling parasitoid wasp with competing sex-ratio distorters.</title>
        <authorList>
            <person name="Culotta J."/>
            <person name="Lindsey A.R."/>
        </authorList>
    </citation>
    <scope>NUCLEOTIDE SEQUENCE [LARGE SCALE GENOMIC DNA]</scope>
    <source>
        <strain evidence="10 11">KSX58</strain>
    </source>
</reference>
<evidence type="ECO:0000256" key="3">
    <source>
        <dbReference type="ARBA" id="ARBA00022737"/>
    </source>
</evidence>
<keyword evidence="6" id="KW-0539">Nucleus</keyword>
<dbReference type="EMBL" id="JBJJXI010000117">
    <property type="protein sequence ID" value="KAL3390535.1"/>
    <property type="molecule type" value="Genomic_DNA"/>
</dbReference>
<keyword evidence="4 7" id="KW-0863">Zinc-finger</keyword>
<dbReference type="PROSITE" id="PS50157">
    <property type="entry name" value="ZINC_FINGER_C2H2_2"/>
    <property type="match status" value="5"/>
</dbReference>
<keyword evidence="11" id="KW-1185">Reference proteome</keyword>
<evidence type="ECO:0000256" key="6">
    <source>
        <dbReference type="ARBA" id="ARBA00023242"/>
    </source>
</evidence>
<feature type="domain" description="C2H2-type" evidence="9">
    <location>
        <begin position="430"/>
        <end position="459"/>
    </location>
</feature>
<evidence type="ECO:0000256" key="8">
    <source>
        <dbReference type="SAM" id="MobiDB-lite"/>
    </source>
</evidence>
<feature type="domain" description="C2H2-type" evidence="9">
    <location>
        <begin position="460"/>
        <end position="489"/>
    </location>
</feature>
<evidence type="ECO:0000256" key="5">
    <source>
        <dbReference type="ARBA" id="ARBA00022833"/>
    </source>
</evidence>
<keyword evidence="3" id="KW-0677">Repeat</keyword>
<feature type="region of interest" description="Disordered" evidence="8">
    <location>
        <begin position="252"/>
        <end position="275"/>
    </location>
</feature>
<evidence type="ECO:0000256" key="1">
    <source>
        <dbReference type="ARBA" id="ARBA00004123"/>
    </source>
</evidence>
<dbReference type="GO" id="GO:0008270">
    <property type="term" value="F:zinc ion binding"/>
    <property type="evidence" value="ECO:0007669"/>
    <property type="project" value="UniProtKB-KW"/>
</dbReference>
<keyword evidence="5" id="KW-0862">Zinc</keyword>
<dbReference type="InterPro" id="IPR056436">
    <property type="entry name" value="Znf-C2H2_ZIC1-5/GLI1-3-like"/>
</dbReference>
<dbReference type="InterPro" id="IPR043359">
    <property type="entry name" value="GLI-like"/>
</dbReference>
<dbReference type="Pfam" id="PF00096">
    <property type="entry name" value="zf-C2H2"/>
    <property type="match status" value="3"/>
</dbReference>
<feature type="compositionally biased region" description="Basic residues" evidence="8">
    <location>
        <begin position="319"/>
        <end position="330"/>
    </location>
</feature>
<name>A0ABD2WBS0_9HYME</name>
<dbReference type="FunFam" id="3.30.160.60:FF:000031">
    <property type="entry name" value="GLI family zinc finger 3"/>
    <property type="match status" value="1"/>
</dbReference>
<dbReference type="FunFam" id="3.30.160.60:FF:001102">
    <property type="entry name" value="Transcription factor IIIA"/>
    <property type="match status" value="1"/>
</dbReference>
<proteinExistence type="predicted"/>
<dbReference type="GO" id="GO:0005634">
    <property type="term" value="C:nucleus"/>
    <property type="evidence" value="ECO:0007669"/>
    <property type="project" value="UniProtKB-SubCell"/>
</dbReference>
<feature type="domain" description="C2H2-type" evidence="9">
    <location>
        <begin position="368"/>
        <end position="399"/>
    </location>
</feature>
<comment type="caution">
    <text evidence="10">The sequence shown here is derived from an EMBL/GenBank/DDBJ whole genome shotgun (WGS) entry which is preliminary data.</text>
</comment>
<protein>
    <recommendedName>
        <fullName evidence="9">C2H2-type domain-containing protein</fullName>
    </recommendedName>
</protein>
<dbReference type="FunFam" id="3.30.160.60:FF:000036">
    <property type="entry name" value="GLI family zinc finger 3"/>
    <property type="match status" value="1"/>
</dbReference>
<dbReference type="PROSITE" id="PS00028">
    <property type="entry name" value="ZINC_FINGER_C2H2_1"/>
    <property type="match status" value="4"/>
</dbReference>
<dbReference type="PANTHER" id="PTHR45718:SF7">
    <property type="entry name" value="C2H2-TYPE DOMAIN-CONTAINING PROTEIN"/>
    <property type="match status" value="1"/>
</dbReference>
<dbReference type="Pfam" id="PF23561">
    <property type="entry name" value="zf-C2H2_15"/>
    <property type="match status" value="1"/>
</dbReference>
<evidence type="ECO:0000256" key="4">
    <source>
        <dbReference type="ARBA" id="ARBA00022771"/>
    </source>
</evidence>
<keyword evidence="2" id="KW-0479">Metal-binding</keyword>